<evidence type="ECO:0000313" key="2">
    <source>
        <dbReference type="EMBL" id="EGJ30946.1"/>
    </source>
</evidence>
<gene>
    <name evidence="2" type="ORF">LYNGBM3L_46020</name>
</gene>
<evidence type="ECO:0000256" key="1">
    <source>
        <dbReference type="ARBA" id="ARBA00009320"/>
    </source>
</evidence>
<dbReference type="GO" id="GO:0008483">
    <property type="term" value="F:transaminase activity"/>
    <property type="evidence" value="ECO:0007669"/>
    <property type="project" value="UniProtKB-KW"/>
</dbReference>
<dbReference type="InterPro" id="IPR050571">
    <property type="entry name" value="Class-IV_PLP-Dep_Aminotrnsfr"/>
</dbReference>
<dbReference type="HOGENOM" id="CLU_1056210_0_0_3"/>
<dbReference type="eggNOG" id="COG0115">
    <property type="taxonomic scope" value="Bacteria"/>
</dbReference>
<dbReference type="InterPro" id="IPR043132">
    <property type="entry name" value="BCAT-like_C"/>
</dbReference>
<dbReference type="Pfam" id="PF01063">
    <property type="entry name" value="Aminotran_4"/>
    <property type="match status" value="1"/>
</dbReference>
<dbReference type="RefSeq" id="WP_009149041.1">
    <property type="nucleotide sequence ID" value="NZ_GL890945.1"/>
</dbReference>
<dbReference type="GO" id="GO:0046394">
    <property type="term" value="P:carboxylic acid biosynthetic process"/>
    <property type="evidence" value="ECO:0007669"/>
    <property type="project" value="UniProtKB-ARBA"/>
</dbReference>
<keyword evidence="2" id="KW-0032">Aminotransferase</keyword>
<accession>F4XX61</accession>
<organism evidence="2 3">
    <name type="scientific">Moorena producens 3L</name>
    <dbReference type="NCBI Taxonomy" id="489825"/>
    <lineage>
        <taxon>Bacteria</taxon>
        <taxon>Bacillati</taxon>
        <taxon>Cyanobacteriota</taxon>
        <taxon>Cyanophyceae</taxon>
        <taxon>Coleofasciculales</taxon>
        <taxon>Coleofasciculaceae</taxon>
        <taxon>Moorena</taxon>
    </lineage>
</organism>
<keyword evidence="2" id="KW-0456">Lyase</keyword>
<dbReference type="AlphaFoldDB" id="F4XX61"/>
<dbReference type="Proteomes" id="UP000003959">
    <property type="component" value="Unassembled WGS sequence"/>
</dbReference>
<proteinExistence type="inferred from homology"/>
<dbReference type="PANTHER" id="PTHR42743">
    <property type="entry name" value="AMINO-ACID AMINOTRANSFERASE"/>
    <property type="match status" value="1"/>
</dbReference>
<dbReference type="GO" id="GO:0016829">
    <property type="term" value="F:lyase activity"/>
    <property type="evidence" value="ECO:0007669"/>
    <property type="project" value="UniProtKB-KW"/>
</dbReference>
<name>F4XX61_9CYAN</name>
<dbReference type="EMBL" id="GL890945">
    <property type="protein sequence ID" value="EGJ30946.1"/>
    <property type="molecule type" value="Genomic_DNA"/>
</dbReference>
<dbReference type="PANTHER" id="PTHR42743:SF11">
    <property type="entry name" value="AMINODEOXYCHORISMATE LYASE"/>
    <property type="match status" value="1"/>
</dbReference>
<reference evidence="3" key="1">
    <citation type="journal article" date="2011" name="Proc. Natl. Acad. Sci. U.S.A.">
        <title>Genomic insights into the physiology and ecology of the marine filamentous cyanobacterium Lyngbya majuscula.</title>
        <authorList>
            <person name="Jones A.C."/>
            <person name="Monroe E.A."/>
            <person name="Podell S."/>
            <person name="Hess W.R."/>
            <person name="Klages S."/>
            <person name="Esquenazi E."/>
            <person name="Niessen S."/>
            <person name="Hoover H."/>
            <person name="Rothmann M."/>
            <person name="Lasken R.S."/>
            <person name="Yates J.R.III."/>
            <person name="Reinhardt R."/>
            <person name="Kube M."/>
            <person name="Burkart M.D."/>
            <person name="Allen E.E."/>
            <person name="Dorrestein P.C."/>
            <person name="Gerwick W.H."/>
            <person name="Gerwick L."/>
        </authorList>
    </citation>
    <scope>NUCLEOTIDE SEQUENCE [LARGE SCALE GENOMIC DNA]</scope>
    <source>
        <strain evidence="3">3L</strain>
    </source>
</reference>
<keyword evidence="2" id="KW-0808">Transferase</keyword>
<dbReference type="Gene3D" id="3.20.10.10">
    <property type="entry name" value="D-amino Acid Aminotransferase, subunit A, domain 2"/>
    <property type="match status" value="1"/>
</dbReference>
<keyword evidence="3" id="KW-1185">Reference proteome</keyword>
<dbReference type="InterPro" id="IPR043131">
    <property type="entry name" value="BCAT-like_N"/>
</dbReference>
<dbReference type="Gene3D" id="3.30.470.10">
    <property type="match status" value="1"/>
</dbReference>
<dbReference type="SUPFAM" id="SSF56752">
    <property type="entry name" value="D-aminoacid aminotransferase-like PLP-dependent enzymes"/>
    <property type="match status" value="1"/>
</dbReference>
<evidence type="ECO:0000313" key="3">
    <source>
        <dbReference type="Proteomes" id="UP000003959"/>
    </source>
</evidence>
<comment type="similarity">
    <text evidence="1">Belongs to the class-IV pyridoxal-phosphate-dependent aminotransferase family.</text>
</comment>
<sequence length="273" mass="31462">MENARVMSKPCFWYNGQLIEGNSLSLTIDEPGFIYGATVFTTLRVYHQSLDHPLTHWTNHCHRLQSSLQAFGWQQPDWEQLRQGAQSLITLYPVLRITLFPDGRELIMGRPLPANLAQWQEQGITAWVAESSSVKFHRCLPTHKTGNYLSPWLAKQMAQNMGAQEAILVDNHGNWLETSTGNLWGWRDGQWWTPPVEAGILPGVMRSHLIKWLTCQNQRVREEPWSPELVGQLDAIAYTNCVVEVVPIHRVIQENSERVYDPLHPVFQDLRKY</sequence>
<dbReference type="InterPro" id="IPR001544">
    <property type="entry name" value="Aminotrans_IV"/>
</dbReference>
<dbReference type="GO" id="GO:0005829">
    <property type="term" value="C:cytosol"/>
    <property type="evidence" value="ECO:0007669"/>
    <property type="project" value="TreeGrafter"/>
</dbReference>
<dbReference type="InterPro" id="IPR036038">
    <property type="entry name" value="Aminotransferase-like"/>
</dbReference>
<protein>
    <submittedName>
        <fullName evidence="2">Branched-chain amino acid aminotransferase/4-amino-4-deoxychorismate lyase</fullName>
    </submittedName>
</protein>